<dbReference type="InParanoid" id="A0A5J5F9B8"/>
<proteinExistence type="predicted"/>
<name>A0A5J5F9B8_9PEZI</name>
<dbReference type="Proteomes" id="UP000326924">
    <property type="component" value="Unassembled WGS sequence"/>
</dbReference>
<sequence length="203" mass="22605">MVAGIRVPLCCPHSQSENRMHYRVPYRSINGFNSTNVSHFGRIVTIRMLGVIIESTGAVFILRSSVIHPVTPEHLVTHWLVAVVVEIAKKSHIPAIVFIAIIVDIVLKTDDGALGDSTGDAVMHWLFNGRFLCPCEYSSLFQEMILLFGETSFLFGESSSLNLSPFGARSSVFASFLRRILFWSLSLDKEALSSTRAAFRLFL</sequence>
<reference evidence="1 2" key="1">
    <citation type="submission" date="2019-09" db="EMBL/GenBank/DDBJ databases">
        <title>Draft genome of the ectomycorrhizal ascomycete Sphaerosporella brunnea.</title>
        <authorList>
            <consortium name="DOE Joint Genome Institute"/>
            <person name="Benucci G.M."/>
            <person name="Marozzi G."/>
            <person name="Antonielli L."/>
            <person name="Sanchez S."/>
            <person name="Marco P."/>
            <person name="Wang X."/>
            <person name="Falini L.B."/>
            <person name="Barry K."/>
            <person name="Haridas S."/>
            <person name="Lipzen A."/>
            <person name="Labutti K."/>
            <person name="Grigoriev I.V."/>
            <person name="Murat C."/>
            <person name="Martin F."/>
            <person name="Albertini E."/>
            <person name="Donnini D."/>
            <person name="Bonito G."/>
        </authorList>
    </citation>
    <scope>NUCLEOTIDE SEQUENCE [LARGE SCALE GENOMIC DNA]</scope>
    <source>
        <strain evidence="1 2">Sb_GMNB300</strain>
    </source>
</reference>
<evidence type="ECO:0000313" key="1">
    <source>
        <dbReference type="EMBL" id="KAA8913995.1"/>
    </source>
</evidence>
<accession>A0A5J5F9B8</accession>
<protein>
    <submittedName>
        <fullName evidence="1">Uncharacterized protein</fullName>
    </submittedName>
</protein>
<organism evidence="1 2">
    <name type="scientific">Sphaerosporella brunnea</name>
    <dbReference type="NCBI Taxonomy" id="1250544"/>
    <lineage>
        <taxon>Eukaryota</taxon>
        <taxon>Fungi</taxon>
        <taxon>Dikarya</taxon>
        <taxon>Ascomycota</taxon>
        <taxon>Pezizomycotina</taxon>
        <taxon>Pezizomycetes</taxon>
        <taxon>Pezizales</taxon>
        <taxon>Pyronemataceae</taxon>
        <taxon>Sphaerosporella</taxon>
    </lineage>
</organism>
<dbReference type="AlphaFoldDB" id="A0A5J5F9B8"/>
<evidence type="ECO:0000313" key="2">
    <source>
        <dbReference type="Proteomes" id="UP000326924"/>
    </source>
</evidence>
<dbReference type="EMBL" id="VXIS01000010">
    <property type="protein sequence ID" value="KAA8913995.1"/>
    <property type="molecule type" value="Genomic_DNA"/>
</dbReference>
<gene>
    <name evidence="1" type="ORF">FN846DRAFT_886259</name>
</gene>
<keyword evidence="2" id="KW-1185">Reference proteome</keyword>
<comment type="caution">
    <text evidence="1">The sequence shown here is derived from an EMBL/GenBank/DDBJ whole genome shotgun (WGS) entry which is preliminary data.</text>
</comment>